<reference evidence="2" key="1">
    <citation type="submission" date="2023-03" db="EMBL/GenBank/DDBJ databases">
        <title>Chromosome-scale reference genome and RAD-based genetic map of yellow starthistle (Centaurea solstitialis) reveal putative structural variation and QTLs associated with invader traits.</title>
        <authorList>
            <person name="Reatini B."/>
            <person name="Cang F.A."/>
            <person name="Jiang Q."/>
            <person name="Mckibben M.T.W."/>
            <person name="Barker M.S."/>
            <person name="Rieseberg L.H."/>
            <person name="Dlugosch K.M."/>
        </authorList>
    </citation>
    <scope>NUCLEOTIDE SEQUENCE</scope>
    <source>
        <strain evidence="2">CAN-66</strain>
        <tissue evidence="2">Leaf</tissue>
    </source>
</reference>
<evidence type="ECO:0000313" key="3">
    <source>
        <dbReference type="Proteomes" id="UP001172457"/>
    </source>
</evidence>
<dbReference type="CDD" id="cd09272">
    <property type="entry name" value="RNase_HI_RT_Ty1"/>
    <property type="match status" value="1"/>
</dbReference>
<proteinExistence type="predicted"/>
<evidence type="ECO:0000313" key="2">
    <source>
        <dbReference type="EMBL" id="KAJ9566572.1"/>
    </source>
</evidence>
<dbReference type="Proteomes" id="UP001172457">
    <property type="component" value="Chromosome 1"/>
</dbReference>
<keyword evidence="3" id="KW-1185">Reference proteome</keyword>
<dbReference type="EMBL" id="JARYMX010000001">
    <property type="protein sequence ID" value="KAJ9566572.1"/>
    <property type="molecule type" value="Genomic_DNA"/>
</dbReference>
<name>A0AA38WMW4_9ASTR</name>
<organism evidence="2 3">
    <name type="scientific">Centaurea solstitialis</name>
    <name type="common">yellow star-thistle</name>
    <dbReference type="NCBI Taxonomy" id="347529"/>
    <lineage>
        <taxon>Eukaryota</taxon>
        <taxon>Viridiplantae</taxon>
        <taxon>Streptophyta</taxon>
        <taxon>Embryophyta</taxon>
        <taxon>Tracheophyta</taxon>
        <taxon>Spermatophyta</taxon>
        <taxon>Magnoliopsida</taxon>
        <taxon>eudicotyledons</taxon>
        <taxon>Gunneridae</taxon>
        <taxon>Pentapetalae</taxon>
        <taxon>asterids</taxon>
        <taxon>campanulids</taxon>
        <taxon>Asterales</taxon>
        <taxon>Asteraceae</taxon>
        <taxon>Carduoideae</taxon>
        <taxon>Cardueae</taxon>
        <taxon>Centaureinae</taxon>
        <taxon>Centaurea</taxon>
    </lineage>
</organism>
<dbReference type="Pfam" id="PF07727">
    <property type="entry name" value="RVT_2"/>
    <property type="match status" value="1"/>
</dbReference>
<dbReference type="PANTHER" id="PTHR11439">
    <property type="entry name" value="GAG-POL-RELATED RETROTRANSPOSON"/>
    <property type="match status" value="1"/>
</dbReference>
<dbReference type="InterPro" id="IPR013103">
    <property type="entry name" value="RVT_2"/>
</dbReference>
<dbReference type="PANTHER" id="PTHR11439:SF440">
    <property type="entry name" value="INTEGRASE CATALYTIC DOMAIN-CONTAINING PROTEIN"/>
    <property type="match status" value="1"/>
</dbReference>
<protein>
    <recommendedName>
        <fullName evidence="1">Reverse transcriptase Ty1/copia-type domain-containing protein</fullName>
    </recommendedName>
</protein>
<gene>
    <name evidence="2" type="ORF">OSB04_002538</name>
</gene>
<comment type="caution">
    <text evidence="2">The sequence shown here is derived from an EMBL/GenBank/DDBJ whole genome shotgun (WGS) entry which is preliminary data.</text>
</comment>
<sequence length="590" mass="66995">MLKTQRDCWTIIFVELLTMVRKPHKRLTNHKEVPGDDFLSHKSLGDDFLSYLHKKVTREIIFSINIDDDPKTFEKAMSSRDASLWRAAINDEMDSILSDGAWVVANLPKRSKPIGSKWIFKRKKHSDGTVSTFKARPVAKGYRQREGIDYFDTYALVARISSIRTLVAIPTLKGLYIHQMDVKAAFLNGYLNEEVYMEQPEGFVMFGQENMVCKLVKSLYGLKQAPKRWHERFDTTVTSFGFKHNGANRCIYSKCTKESTVVICVYVDDMLIIGTSLVGILETKNYISSNFKMKDLGEVDTILGIKVRRSESEISLSQSHYIEKILTKFQHLNIKEFNTPFDSCVKLEKYSGRAVAQLEYASAIGCMMYAMHYTRPDIAFAVSRLSQFTSNPGPDNWKAIGRVLGYLKRTSDLELTYKTHPGILEGYTDASWIDNSNDSKSTSGWIYTLAGGAISWASKKQTCIAHSTMEAEFISLAAAGKEAEWIRYLLTDLHFWPHPTPSIPMYCDSEATLSKVYNSIYNGKSRHIENGTLSIVYVKSCGNLADPLTNERLDRINYQRHGSKTTEDQSVIEIQLEFSAPISQFPNPNN</sequence>
<accession>A0AA38WMW4</accession>
<dbReference type="AlphaFoldDB" id="A0AA38WMW4"/>
<feature type="domain" description="Reverse transcriptase Ty1/copia-type" evidence="1">
    <location>
        <begin position="101"/>
        <end position="340"/>
    </location>
</feature>
<evidence type="ECO:0000259" key="1">
    <source>
        <dbReference type="Pfam" id="PF07727"/>
    </source>
</evidence>
<dbReference type="SUPFAM" id="SSF56672">
    <property type="entry name" value="DNA/RNA polymerases"/>
    <property type="match status" value="1"/>
</dbReference>
<dbReference type="InterPro" id="IPR043502">
    <property type="entry name" value="DNA/RNA_pol_sf"/>
</dbReference>